<evidence type="ECO:0000256" key="4">
    <source>
        <dbReference type="ARBA" id="ARBA00022475"/>
    </source>
</evidence>
<keyword evidence="4" id="KW-1003">Cell membrane</keyword>
<sequence length="244" mass="26322">MAYNDLQDNASGTRNDLRESRAATTATTPARGNPGESDARFPAPSYSERPSHSPALSQLPLSRGCVVPALGQPLDPSALQRQLLEHGSGYSWGESEAEPDFSEGECCETAFSEQTARPFPGSSPQEAPGHMTTSDTEEEDNFQEVDSDYSSDTESEDNFMTLPPRDHLSLSVFAMLCCFCPLGFAAFCLSRQTSRAIMKGNLHRASSISRRALFLAVLSLTIGTGIYVGLAVALIAYLSKNGHF</sequence>
<evidence type="ECO:0000256" key="17">
    <source>
        <dbReference type="ARBA" id="ARBA00038680"/>
    </source>
</evidence>
<dbReference type="InterPro" id="IPR007593">
    <property type="entry name" value="CD225/Dispanin_fam"/>
</dbReference>
<evidence type="ECO:0000256" key="7">
    <source>
        <dbReference type="ARBA" id="ARBA00022753"/>
    </source>
</evidence>
<name>A0A8C4N528_EPTBU</name>
<evidence type="ECO:0000256" key="10">
    <source>
        <dbReference type="ARBA" id="ARBA00023018"/>
    </source>
</evidence>
<dbReference type="Ensembl" id="ENSEBUT00000002879.1">
    <property type="protein sequence ID" value="ENSEBUP00000002524.1"/>
    <property type="gene ID" value="ENSEBUG00000001953.1"/>
</dbReference>
<dbReference type="GO" id="GO:0051965">
    <property type="term" value="P:positive regulation of synapse assembly"/>
    <property type="evidence" value="ECO:0007669"/>
    <property type="project" value="TreeGrafter"/>
</dbReference>
<evidence type="ECO:0000256" key="9">
    <source>
        <dbReference type="ARBA" id="ARBA00022989"/>
    </source>
</evidence>
<evidence type="ECO:0000256" key="11">
    <source>
        <dbReference type="ARBA" id="ARBA00023136"/>
    </source>
</evidence>
<organism evidence="23 24">
    <name type="scientific">Eptatretus burgeri</name>
    <name type="common">Inshore hagfish</name>
    <dbReference type="NCBI Taxonomy" id="7764"/>
    <lineage>
        <taxon>Eukaryota</taxon>
        <taxon>Metazoa</taxon>
        <taxon>Chordata</taxon>
        <taxon>Craniata</taxon>
        <taxon>Vertebrata</taxon>
        <taxon>Cyclostomata</taxon>
        <taxon>Myxini</taxon>
        <taxon>Myxiniformes</taxon>
        <taxon>Myxinidae</taxon>
        <taxon>Eptatretinae</taxon>
        <taxon>Eptatretus</taxon>
    </lineage>
</organism>
<dbReference type="GO" id="GO:0098839">
    <property type="term" value="C:postsynaptic density membrane"/>
    <property type="evidence" value="ECO:0007669"/>
    <property type="project" value="UniProtKB-SubCell"/>
</dbReference>
<comment type="subcellular location">
    <subcellularLocation>
        <location evidence="2">Cell membrane</location>
        <topology evidence="2">Single-pass type II membrane protein</topology>
    </subcellularLocation>
    <subcellularLocation>
        <location evidence="1">Cell projection</location>
        <location evidence="1">Dendrite</location>
    </subcellularLocation>
    <subcellularLocation>
        <location evidence="16">Early endosome membrane</location>
        <topology evidence="16">Single-pass type II membrane protein</topology>
    </subcellularLocation>
    <subcellularLocation>
        <location evidence="14">Postsynaptic density membrane</location>
    </subcellularLocation>
</comment>
<evidence type="ECO:0000256" key="2">
    <source>
        <dbReference type="ARBA" id="ARBA00004401"/>
    </source>
</evidence>
<dbReference type="OMA" id="FAYNERP"/>
<evidence type="ECO:0000256" key="5">
    <source>
        <dbReference type="ARBA" id="ARBA00022553"/>
    </source>
</evidence>
<keyword evidence="11 22" id="KW-0472">Membrane</keyword>
<dbReference type="Pfam" id="PF04505">
    <property type="entry name" value="CD225"/>
    <property type="match status" value="1"/>
</dbReference>
<keyword evidence="10" id="KW-0770">Synapse</keyword>
<accession>A0A8C4N528</accession>
<evidence type="ECO:0000256" key="14">
    <source>
        <dbReference type="ARBA" id="ARBA00034112"/>
    </source>
</evidence>
<evidence type="ECO:0000313" key="24">
    <source>
        <dbReference type="Proteomes" id="UP000694388"/>
    </source>
</evidence>
<feature type="compositionally biased region" description="Acidic residues" evidence="21">
    <location>
        <begin position="135"/>
        <end position="157"/>
    </location>
</feature>
<keyword evidence="6 22" id="KW-0812">Transmembrane</keyword>
<comment type="function">
    <text evidence="15">May regulate AMPA receptor content at nascent synapses, and have a role in postsynaptic development and maturation.</text>
</comment>
<feature type="region of interest" description="Disordered" evidence="21">
    <location>
        <begin position="1"/>
        <end position="58"/>
    </location>
</feature>
<keyword evidence="5" id="KW-0597">Phosphoprotein</keyword>
<dbReference type="GO" id="GO:0060076">
    <property type="term" value="C:excitatory synapse"/>
    <property type="evidence" value="ECO:0007669"/>
    <property type="project" value="TreeGrafter"/>
</dbReference>
<protein>
    <recommendedName>
        <fullName evidence="18">Synapse differentiation-inducing gene protein 1</fullName>
    </recommendedName>
    <alternativeName>
        <fullName evidence="19">Dispanin subfamily C member 2</fullName>
    </alternativeName>
    <alternativeName>
        <fullName evidence="20">Transmembrane protein 90B</fullName>
    </alternativeName>
</protein>
<keyword evidence="7" id="KW-0967">Endosome</keyword>
<dbReference type="GO" id="GO:0043197">
    <property type="term" value="C:dendritic spine"/>
    <property type="evidence" value="ECO:0007669"/>
    <property type="project" value="UniProtKB-SubCell"/>
</dbReference>
<evidence type="ECO:0000256" key="21">
    <source>
        <dbReference type="SAM" id="MobiDB-lite"/>
    </source>
</evidence>
<evidence type="ECO:0000256" key="18">
    <source>
        <dbReference type="ARBA" id="ARBA00040240"/>
    </source>
</evidence>
<feature type="compositionally biased region" description="Polar residues" evidence="21">
    <location>
        <begin position="1"/>
        <end position="14"/>
    </location>
</feature>
<evidence type="ECO:0000256" key="1">
    <source>
        <dbReference type="ARBA" id="ARBA00004279"/>
    </source>
</evidence>
<evidence type="ECO:0000256" key="16">
    <source>
        <dbReference type="ARBA" id="ARBA00037858"/>
    </source>
</evidence>
<feature type="region of interest" description="Disordered" evidence="21">
    <location>
        <begin position="115"/>
        <end position="158"/>
    </location>
</feature>
<dbReference type="GO" id="GO:0097091">
    <property type="term" value="P:synaptic vesicle clustering"/>
    <property type="evidence" value="ECO:0007669"/>
    <property type="project" value="TreeGrafter"/>
</dbReference>
<evidence type="ECO:0000256" key="22">
    <source>
        <dbReference type="SAM" id="Phobius"/>
    </source>
</evidence>
<dbReference type="GO" id="GO:0031901">
    <property type="term" value="C:early endosome membrane"/>
    <property type="evidence" value="ECO:0007669"/>
    <property type="project" value="UniProtKB-SubCell"/>
</dbReference>
<proteinExistence type="inferred from homology"/>
<feature type="transmembrane region" description="Helical" evidence="22">
    <location>
        <begin position="212"/>
        <end position="238"/>
    </location>
</feature>
<evidence type="ECO:0000256" key="3">
    <source>
        <dbReference type="ARBA" id="ARBA00006843"/>
    </source>
</evidence>
<dbReference type="PANTHER" id="PTHR14768">
    <property type="entry name" value="UPF0338 PROTEIN"/>
    <property type="match status" value="1"/>
</dbReference>
<reference evidence="23" key="1">
    <citation type="submission" date="2025-08" db="UniProtKB">
        <authorList>
            <consortium name="Ensembl"/>
        </authorList>
    </citation>
    <scope>IDENTIFICATION</scope>
</reference>
<evidence type="ECO:0000256" key="15">
    <source>
        <dbReference type="ARBA" id="ARBA00037790"/>
    </source>
</evidence>
<keyword evidence="13" id="KW-0966">Cell projection</keyword>
<comment type="similarity">
    <text evidence="3">Belongs to the CD225/Dispanin family.</text>
</comment>
<evidence type="ECO:0000256" key="13">
    <source>
        <dbReference type="ARBA" id="ARBA00023273"/>
    </source>
</evidence>
<evidence type="ECO:0000256" key="20">
    <source>
        <dbReference type="ARBA" id="ARBA00042246"/>
    </source>
</evidence>
<evidence type="ECO:0000256" key="19">
    <source>
        <dbReference type="ARBA" id="ARBA00041354"/>
    </source>
</evidence>
<evidence type="ECO:0000256" key="8">
    <source>
        <dbReference type="ARBA" id="ARBA00022968"/>
    </source>
</evidence>
<keyword evidence="24" id="KW-1185">Reference proteome</keyword>
<keyword evidence="12" id="KW-0628">Postsynaptic cell membrane</keyword>
<keyword evidence="9 22" id="KW-1133">Transmembrane helix</keyword>
<comment type="subunit">
    <text evidence="17">Homodimer. Interacts with GRIA1 and GRIA2.</text>
</comment>
<feature type="transmembrane region" description="Helical" evidence="22">
    <location>
        <begin position="168"/>
        <end position="191"/>
    </location>
</feature>
<dbReference type="GO" id="GO:0030672">
    <property type="term" value="C:synaptic vesicle membrane"/>
    <property type="evidence" value="ECO:0007669"/>
    <property type="project" value="TreeGrafter"/>
</dbReference>
<dbReference type="GeneTree" id="ENSGT00950000183147"/>
<dbReference type="PANTHER" id="PTHR14768:SF3">
    <property type="entry name" value="SYNAPSE DIFFERENTIATION-INDUCING GENE PROTEIN 1"/>
    <property type="match status" value="1"/>
</dbReference>
<evidence type="ECO:0000256" key="12">
    <source>
        <dbReference type="ARBA" id="ARBA00023257"/>
    </source>
</evidence>
<keyword evidence="8" id="KW-0735">Signal-anchor</keyword>
<dbReference type="Proteomes" id="UP000694388">
    <property type="component" value="Unplaced"/>
</dbReference>
<dbReference type="AlphaFoldDB" id="A0A8C4N528"/>
<evidence type="ECO:0000313" key="23">
    <source>
        <dbReference type="Ensembl" id="ENSEBUP00000002524.1"/>
    </source>
</evidence>
<evidence type="ECO:0000256" key="6">
    <source>
        <dbReference type="ARBA" id="ARBA00022692"/>
    </source>
</evidence>
<reference evidence="23" key="2">
    <citation type="submission" date="2025-09" db="UniProtKB">
        <authorList>
            <consortium name="Ensembl"/>
        </authorList>
    </citation>
    <scope>IDENTIFICATION</scope>
</reference>